<dbReference type="SUPFAM" id="SSF51126">
    <property type="entry name" value="Pectin lyase-like"/>
    <property type="match status" value="1"/>
</dbReference>
<comment type="caution">
    <text evidence="2">The sequence shown here is derived from an EMBL/GenBank/DDBJ whole genome shotgun (WGS) entry which is preliminary data.</text>
</comment>
<keyword evidence="3" id="KW-1185">Reference proteome</keyword>
<evidence type="ECO:0000259" key="1">
    <source>
        <dbReference type="Pfam" id="PF07699"/>
    </source>
</evidence>
<reference evidence="2 3" key="1">
    <citation type="journal article" date="2015" name="Genome Biol. Evol.">
        <title>Comparative Genomics of a Bacterivorous Green Alga Reveals Evolutionary Causalities and Consequences of Phago-Mixotrophic Mode of Nutrition.</title>
        <authorList>
            <person name="Burns J.A."/>
            <person name="Paasch A."/>
            <person name="Narechania A."/>
            <person name="Kim E."/>
        </authorList>
    </citation>
    <scope>NUCLEOTIDE SEQUENCE [LARGE SCALE GENOMIC DNA]</scope>
    <source>
        <strain evidence="2 3">PLY_AMNH</strain>
    </source>
</reference>
<evidence type="ECO:0000313" key="3">
    <source>
        <dbReference type="Proteomes" id="UP001190700"/>
    </source>
</evidence>
<protein>
    <recommendedName>
        <fullName evidence="1">Tyrosine-protein kinase ephrin type A/B receptor-like domain-containing protein</fullName>
    </recommendedName>
</protein>
<organism evidence="2 3">
    <name type="scientific">Cymbomonas tetramitiformis</name>
    <dbReference type="NCBI Taxonomy" id="36881"/>
    <lineage>
        <taxon>Eukaryota</taxon>
        <taxon>Viridiplantae</taxon>
        <taxon>Chlorophyta</taxon>
        <taxon>Pyramimonadophyceae</taxon>
        <taxon>Pyramimonadales</taxon>
        <taxon>Pyramimonadaceae</taxon>
        <taxon>Cymbomonas</taxon>
    </lineage>
</organism>
<evidence type="ECO:0000313" key="2">
    <source>
        <dbReference type="EMBL" id="KAK3287475.1"/>
    </source>
</evidence>
<dbReference type="Gene3D" id="2.10.50.10">
    <property type="entry name" value="Tumor Necrosis Factor Receptor, subunit A, domain 2"/>
    <property type="match status" value="3"/>
</dbReference>
<feature type="domain" description="Tyrosine-protein kinase ephrin type A/B receptor-like" evidence="1">
    <location>
        <begin position="1297"/>
        <end position="1339"/>
    </location>
</feature>
<gene>
    <name evidence="2" type="ORF">CYMTET_5015</name>
</gene>
<feature type="domain" description="Tyrosine-protein kinase ephrin type A/B receptor-like" evidence="1">
    <location>
        <begin position="1213"/>
        <end position="1242"/>
    </location>
</feature>
<dbReference type="SMART" id="SM01411">
    <property type="entry name" value="Ephrin_rec_like"/>
    <property type="match status" value="5"/>
</dbReference>
<dbReference type="PANTHER" id="PTHR46967:SF1">
    <property type="entry name" value="KERATIN-ASSOCIATED PROTEIN 16-1-LIKE"/>
    <property type="match status" value="1"/>
</dbReference>
<name>A0AAE0H097_9CHLO</name>
<dbReference type="PANTHER" id="PTHR46967">
    <property type="entry name" value="INSULIN-LIKE GROWTH FACTOR BINDING PROTEIN,N-TERMINAL"/>
    <property type="match status" value="1"/>
</dbReference>
<dbReference type="SUPFAM" id="SSF117281">
    <property type="entry name" value="Kelch motif"/>
    <property type="match status" value="1"/>
</dbReference>
<dbReference type="EMBL" id="LGRX02000831">
    <property type="protein sequence ID" value="KAK3287475.1"/>
    <property type="molecule type" value="Genomic_DNA"/>
</dbReference>
<dbReference type="SUPFAM" id="SSF57184">
    <property type="entry name" value="Growth factor receptor domain"/>
    <property type="match status" value="2"/>
</dbReference>
<dbReference type="Proteomes" id="UP001190700">
    <property type="component" value="Unassembled WGS sequence"/>
</dbReference>
<dbReference type="Pfam" id="PF07699">
    <property type="entry name" value="Ephrin_rec_like"/>
    <property type="match status" value="2"/>
</dbReference>
<sequence>MFKLNTSRDDTQWELDNAIVNCCSSLSTSDSSRAFNYRLVAFELNVYIFTETMVYIYNTRDQTVASAVQCSSSVCQIFSSTGGNSMGHPEWLIPDALGDWVLVEPPSPLAAETTLDHTGAEQLQFHCWPYTLTFPALALADVTASTISSTPGMALATSSYQQRLWHHSAVLNDMVYLLMCPASSTSSPMTLYSFSPASSTSWTRLSDAPLSACTDATSDSFGPLLTSGSSLYAVAAESSLCYLLTYASGSWAYTTLSDTAACCPGRSMAVLGDLVYSYGSSQTDGCPYTDLLTISISTALTSRVATSNGPLGRSRAAAAMHGQYLYLFGGDTTVSSTSYILHNDLYRLDITGQSWTELTASAAPGIRGSAHLLVQGDMLLLMGHDNRTATDPAVYILDLAETASSTLSWRSILGDSANLDPTTSTFAAAENSVYAYSAAGMFFSAETDHQIYVPVVSTRLIGSRVRASSTATTIKFAAGNYDFHRAVVLDNAAAAGITLVGASAGLTVFRFSEQAAACAAAALLNITGMSGLVVESIRFESCSRAAMTAPLVALSELAADQTCPVIVGCSFQQTESLQYAARVAPLSVTRTACAVNVTATTFERFGTGASWGVPAAEGQGGAVRIVFASVMLSDCKFRNTSAEDGGALYAAGSDVELTRCSFEGCTAEFAGGAVHALLSKLALVNTNFTRNQAGTAGVAAFLTKPYFYGGALFAESCSPAMKAGLLVSLSGCHFGSNGAGYRGGALAIRASQVSVEDSTFRSSQAAEGGALYAWEATFMVVRSTLDDNCAVVKGGAIMAHGNLTAALSASYLRSNLADPLGCVGSAREDFHDLDGLGMGGALYMDGGERSANGWNITSTEFAHNSAFKAGGMLAEACRLSSNAFCPSLELRGVKVINCSAGYAGGGLFWSWAPPNVTCTDGTVAAPPPAELACEDWSQNSVGQRAHTVDGQTVGFIPGYGANAASIPHSLSLSPPNMTDHSSGSVLAPAVTVKVIDSYQQVMTWDALLGEDNLVNISRGAQETASTMLLAGIVQAAVFNGTVAVSPNVTASQQVFHRMVVAAAQGQDPTEPMTATLGLTTRGCVTGEYLDGMMCAACSFGRYMNTSGTDATQWCPVCPEGSYSSLEAASTSCTSCPAGTMQPHTGRNSSADCQACLSSYISGDAFSSCVACPSGAEDVDRVRCRCSPGYTRAATSSSSISSEAQRLTGSASVAFTCSACPAGTYSSQYDSSACTECPAGTYNALAGQGSFTKCLSCSDGTYSAAGASSCSSCPAHAVDVSRLSCQCPSGFQRSDTGTASFTCQACPAGTYSASMDSYNCTSCRAGTYSASAAATSPEVCATCAEGTFSSAGAAACTQCPSQSEDVDRLACSCVHGYFVNSTAACVPCGGGRYSVSRNASECALCPAGTASPATTAVNSSTCVSCTGNTFSLEGDAYCTPCPEVAVPSTMKSTCMQVGRIDAGSEVTVYVHAGSGGSAVVRVLIEDQEQGGTARINGTATYTPIAPDNSLYSFGAAHTRPGSYNVLVFVDGVQLEQYSFKYKVEPAYADFGQSRVVAVSDNGTYTTCSADAVCSSVVAGVDGEFEVQLYDRYGNVKSELNASDLLQVAGQDIAVDIAGRYSFTRQGLRKGVHDAEVTLASGPSNSASGTVEILLFQVAPAAADALMTDVIDVARNVTCAAMTVCSWGIEAGAAAEYTVIIRDTYGNLLDDAKDSVVYAINLPANASVGTPQVTLTGAATAVDLATLTFSPTFTIAGDYSGTVEMNGAVVVESYGIWVTPSSAHANASYLAEGGVAVLVEEACSGAGAECAATPAGDVLLLSVVVLDRYSNRVDAALDAASQLAVKVDQEVLNGTTFTFNTVTSFHYRFEFVATISGAYQLSVSLDGDQLSNAPVAIQSLGSAACGAVALLDAVLEKKLNAR</sequence>
<accession>A0AAE0H097</accession>
<proteinExistence type="predicted"/>
<dbReference type="InterPro" id="IPR011050">
    <property type="entry name" value="Pectin_lyase_fold/virulence"/>
</dbReference>
<dbReference type="InterPro" id="IPR011641">
    <property type="entry name" value="Tyr-kin_ephrin_A/B_rcpt-like"/>
</dbReference>
<dbReference type="Pfam" id="PF24681">
    <property type="entry name" value="Kelch_KLHDC2_KLHL20_DRC7"/>
    <property type="match status" value="1"/>
</dbReference>
<dbReference type="Gene3D" id="2.120.10.80">
    <property type="entry name" value="Kelch-type beta propeller"/>
    <property type="match status" value="1"/>
</dbReference>
<dbReference type="InterPro" id="IPR009030">
    <property type="entry name" value="Growth_fac_rcpt_cys_sf"/>
</dbReference>
<dbReference type="InterPro" id="IPR015915">
    <property type="entry name" value="Kelch-typ_b-propeller"/>
</dbReference>